<evidence type="ECO:0000313" key="3">
    <source>
        <dbReference type="Proteomes" id="UP000179786"/>
    </source>
</evidence>
<name>A0A1S1MTP6_9GAMM</name>
<dbReference type="RefSeq" id="WP_070986728.1">
    <property type="nucleotide sequence ID" value="NZ_MKJU01000030.1"/>
</dbReference>
<keyword evidence="1" id="KW-0472">Membrane</keyword>
<feature type="transmembrane region" description="Helical" evidence="1">
    <location>
        <begin position="28"/>
        <end position="47"/>
    </location>
</feature>
<evidence type="ECO:0000256" key="1">
    <source>
        <dbReference type="SAM" id="Phobius"/>
    </source>
</evidence>
<gene>
    <name evidence="2" type="ORF">BET10_18525</name>
</gene>
<keyword evidence="1" id="KW-0812">Transmembrane</keyword>
<reference evidence="2 3" key="1">
    <citation type="submission" date="2016-09" db="EMBL/GenBank/DDBJ databases">
        <title>Pseudoalteromonas amylolytica sp. nov., isolated from the surface seawater.</title>
        <authorList>
            <person name="Wu Y.-H."/>
            <person name="Cheng H."/>
            <person name="Jin X.-B."/>
            <person name="Wang C.-S."/>
            <person name="Xu X.-W."/>
        </authorList>
    </citation>
    <scope>NUCLEOTIDE SEQUENCE [LARGE SCALE GENOMIC DNA]</scope>
    <source>
        <strain evidence="2 3">JW1</strain>
    </source>
</reference>
<dbReference type="STRING" id="1859457.BET10_18525"/>
<feature type="transmembrane region" description="Helical" evidence="1">
    <location>
        <begin position="195"/>
        <end position="219"/>
    </location>
</feature>
<protein>
    <submittedName>
        <fullName evidence="2">Uncharacterized protein</fullName>
    </submittedName>
</protein>
<dbReference type="OrthoDB" id="9999931at2"/>
<organism evidence="2 3">
    <name type="scientific">Pseudoalteromonas amylolytica</name>
    <dbReference type="NCBI Taxonomy" id="1859457"/>
    <lineage>
        <taxon>Bacteria</taxon>
        <taxon>Pseudomonadati</taxon>
        <taxon>Pseudomonadota</taxon>
        <taxon>Gammaproteobacteria</taxon>
        <taxon>Alteromonadales</taxon>
        <taxon>Pseudoalteromonadaceae</taxon>
        <taxon>Pseudoalteromonas</taxon>
    </lineage>
</organism>
<keyword evidence="3" id="KW-1185">Reference proteome</keyword>
<dbReference type="AlphaFoldDB" id="A0A1S1MTP6"/>
<dbReference type="Proteomes" id="UP000179786">
    <property type="component" value="Unassembled WGS sequence"/>
</dbReference>
<feature type="transmembrane region" description="Helical" evidence="1">
    <location>
        <begin position="134"/>
        <end position="159"/>
    </location>
</feature>
<dbReference type="EMBL" id="MKJU01000030">
    <property type="protein sequence ID" value="OHU88816.1"/>
    <property type="molecule type" value="Genomic_DNA"/>
</dbReference>
<proteinExistence type="predicted"/>
<feature type="transmembrane region" description="Helical" evidence="1">
    <location>
        <begin position="98"/>
        <end position="122"/>
    </location>
</feature>
<accession>A0A1S1MTP6</accession>
<keyword evidence="1" id="KW-1133">Transmembrane helix</keyword>
<sequence>MSFKQRFLEEIQKPYSVTGIQRKEIECFIHWMLALFLALHVLIYYVLIDPQAYGVSGGLDGYPRWLELIVNWHSSVNPVVVHQAKASGSMELYHGAVYTVWVVFSMPLIISGMLFGDLFLFISHTKEKVKEKSFFISFIYILNLVVMPFLIVLFVYYHFVLMGVPYIDDGGEVDSFFIYETKEILLIIGAPGLLVFTYFVGVIFNFLIRFLFVFLSLLFSFKK</sequence>
<evidence type="ECO:0000313" key="2">
    <source>
        <dbReference type="EMBL" id="OHU88816.1"/>
    </source>
</evidence>
<comment type="caution">
    <text evidence="2">The sequence shown here is derived from an EMBL/GenBank/DDBJ whole genome shotgun (WGS) entry which is preliminary data.</text>
</comment>